<keyword evidence="6" id="KW-1185">Reference proteome</keyword>
<dbReference type="InterPro" id="IPR019734">
    <property type="entry name" value="TPR_rpt"/>
</dbReference>
<dbReference type="Proteomes" id="UP000093694">
    <property type="component" value="Unassembled WGS sequence"/>
</dbReference>
<reference evidence="4 6" key="2">
    <citation type="journal article" date="2016" name="Front. Microbiol.">
        <title>Industrial Acetogenic Biocatalysts: A Comparative Metabolic and Genomic Analysis.</title>
        <authorList>
            <person name="Bengelsdorf F."/>
            <person name="Poehlein A."/>
            <person name="Sonja S."/>
            <person name="Erz C."/>
            <person name="Hummel T."/>
            <person name="Hoffmeister S."/>
            <person name="Daniel R."/>
            <person name="Durre P."/>
        </authorList>
    </citation>
    <scope>NUCLEOTIDE SEQUENCE [LARGE SCALE GENOMIC DNA]</scope>
    <source>
        <strain evidence="4 6">PTA-10522</strain>
    </source>
</reference>
<dbReference type="EMBL" id="LROR01000050">
    <property type="protein sequence ID" value="OBR93778.1"/>
    <property type="molecule type" value="Genomic_DNA"/>
</dbReference>
<feature type="transmembrane region" description="Helical" evidence="2">
    <location>
        <begin position="178"/>
        <end position="199"/>
    </location>
</feature>
<organism evidence="3 5">
    <name type="scientific">Clostridium coskatii</name>
    <dbReference type="NCBI Taxonomy" id="1705578"/>
    <lineage>
        <taxon>Bacteria</taxon>
        <taxon>Bacillati</taxon>
        <taxon>Bacillota</taxon>
        <taxon>Clostridia</taxon>
        <taxon>Eubacteriales</taxon>
        <taxon>Clostridiaceae</taxon>
        <taxon>Clostridium</taxon>
    </lineage>
</organism>
<evidence type="ECO:0000313" key="6">
    <source>
        <dbReference type="Proteomes" id="UP000093694"/>
    </source>
</evidence>
<dbReference type="RefSeq" id="WP_013240640.1">
    <property type="nucleotide sequence ID" value="NZ_LITQ01000001.1"/>
</dbReference>
<evidence type="ECO:0000313" key="5">
    <source>
        <dbReference type="Proteomes" id="UP000077384"/>
    </source>
</evidence>
<keyword evidence="2" id="KW-0812">Transmembrane</keyword>
<sequence>MDKSQKIYNKALKKYNDGYIDKAIELCEESISLNIKNRASINLKGLLFYLKGDLDKAQKLWKMNHQVNGDGVSEKYLGSLKEDDVRFSLYVKALRLIRELKINEALKLLEQCAESDFNYIKVNNYSALCYIKKGEYKSALEKLNNVLRVDVNNDEAKKTMKMLEDLNVVKKKFPLKKVACISAGVICSVVLIVLIFNGIKNKSLLNKNFAKIKTSTIKNSGQKASGVSNKAKPKVETTKEVFPQEKFKGYIQNKDYDSIYIEVKKWKDKQLSTDEGALLSEGSNLLKQDGSAYFYKLGTNYLNSKDYNNAKAYLTKAYEFGSENYLYADIIYMLATTLDSSGDTKNAINYYIQYDKGFSDGDYEETVLYRLAVIYKDTDKSQAKKYAQSLVDKYPNSIYNNSIISNLIND</sequence>
<dbReference type="PATRIC" id="fig|1705578.3.peg.86"/>
<keyword evidence="2" id="KW-1133">Transmembrane helix</keyword>
<protein>
    <submittedName>
        <fullName evidence="3">Tetratricopeptide repeat protein</fullName>
    </submittedName>
</protein>
<dbReference type="SUPFAM" id="SSF48452">
    <property type="entry name" value="TPR-like"/>
    <property type="match status" value="1"/>
</dbReference>
<dbReference type="PROSITE" id="PS50005">
    <property type="entry name" value="TPR"/>
    <property type="match status" value="1"/>
</dbReference>
<dbReference type="Proteomes" id="UP000077384">
    <property type="component" value="Unassembled WGS sequence"/>
</dbReference>
<dbReference type="Pfam" id="PF13181">
    <property type="entry name" value="TPR_8"/>
    <property type="match status" value="2"/>
</dbReference>
<dbReference type="EMBL" id="LITQ01000001">
    <property type="protein sequence ID" value="OAA94864.1"/>
    <property type="molecule type" value="Genomic_DNA"/>
</dbReference>
<dbReference type="Gene3D" id="1.25.40.10">
    <property type="entry name" value="Tetratricopeptide repeat domain"/>
    <property type="match status" value="3"/>
</dbReference>
<comment type="caution">
    <text evidence="3">The sequence shown here is derived from an EMBL/GenBank/DDBJ whole genome shotgun (WGS) entry which is preliminary data.</text>
</comment>
<feature type="repeat" description="TPR" evidence="1">
    <location>
        <begin position="291"/>
        <end position="324"/>
    </location>
</feature>
<dbReference type="InterPro" id="IPR011990">
    <property type="entry name" value="TPR-like_helical_dom_sf"/>
</dbReference>
<evidence type="ECO:0000313" key="3">
    <source>
        <dbReference type="EMBL" id="OAA94864.1"/>
    </source>
</evidence>
<accession>A0A166UF52</accession>
<keyword evidence="2" id="KW-0472">Membrane</keyword>
<evidence type="ECO:0000256" key="1">
    <source>
        <dbReference type="PROSITE-ProRule" id="PRU00339"/>
    </source>
</evidence>
<proteinExistence type="predicted"/>
<dbReference type="AlphaFoldDB" id="A0A166UF52"/>
<gene>
    <name evidence="4" type="ORF">CLCOS_21760</name>
    <name evidence="3" type="ORF">WX73_01272</name>
</gene>
<dbReference type="Pfam" id="PF13174">
    <property type="entry name" value="TPR_6"/>
    <property type="match status" value="1"/>
</dbReference>
<name>A0A166UF52_9CLOT</name>
<evidence type="ECO:0000256" key="2">
    <source>
        <dbReference type="SAM" id="Phobius"/>
    </source>
</evidence>
<keyword evidence="1" id="KW-0802">TPR repeat</keyword>
<reference evidence="3 5" key="1">
    <citation type="journal article" date="2015" name="Biotechnol. Bioeng.">
        <title>Genome sequence and phenotypic characterization of Caulobacter segnis.</title>
        <authorList>
            <person name="Patel S."/>
            <person name="Fletcher B."/>
            <person name="Scott D.C."/>
            <person name="Ely B."/>
        </authorList>
    </citation>
    <scope>NUCLEOTIDE SEQUENCE [LARGE SCALE GENOMIC DNA]</scope>
    <source>
        <strain evidence="3 5">PS02</strain>
    </source>
</reference>
<evidence type="ECO:0000313" key="4">
    <source>
        <dbReference type="EMBL" id="OBR93778.1"/>
    </source>
</evidence>
<dbReference type="SMART" id="SM00028">
    <property type="entry name" value="TPR"/>
    <property type="match status" value="5"/>
</dbReference>